<proteinExistence type="predicted"/>
<dbReference type="OrthoDB" id="5841154at2759"/>
<dbReference type="AlphaFoldDB" id="A0A0M3K2G7"/>
<evidence type="ECO:0000313" key="4">
    <source>
        <dbReference type="WBParaSite" id="ASIM_0001511201-mRNA-1"/>
    </source>
</evidence>
<accession>A0A0M3K2G7</accession>
<feature type="chain" id="PRO_5043121183" evidence="1">
    <location>
        <begin position="24"/>
        <end position="123"/>
    </location>
</feature>
<organism evidence="4">
    <name type="scientific">Anisakis simplex</name>
    <name type="common">Herring worm</name>
    <dbReference type="NCBI Taxonomy" id="6269"/>
    <lineage>
        <taxon>Eukaryota</taxon>
        <taxon>Metazoa</taxon>
        <taxon>Ecdysozoa</taxon>
        <taxon>Nematoda</taxon>
        <taxon>Chromadorea</taxon>
        <taxon>Rhabditida</taxon>
        <taxon>Spirurina</taxon>
        <taxon>Ascaridomorpha</taxon>
        <taxon>Ascaridoidea</taxon>
        <taxon>Anisakidae</taxon>
        <taxon>Anisakis</taxon>
        <taxon>Anisakis simplex complex</taxon>
    </lineage>
</organism>
<evidence type="ECO:0000256" key="1">
    <source>
        <dbReference type="SAM" id="SignalP"/>
    </source>
</evidence>
<sequence length="123" mass="13787">MKSVTITLLCSAVLLFIVHRGYCKVTCQSSEKLVTLNNKDIHDVPICHPVALLPSGQRKTLQNGPMKRNRFKCEALICKRCRCDVERGYKLSSEGDDAHCVQQCPITKYISSDCLKSKSPELC</sequence>
<protein>
    <submittedName>
        <fullName evidence="4">Secreted protein</fullName>
    </submittedName>
</protein>
<reference evidence="4" key="1">
    <citation type="submission" date="2017-02" db="UniProtKB">
        <authorList>
            <consortium name="WormBaseParasite"/>
        </authorList>
    </citation>
    <scope>IDENTIFICATION</scope>
</reference>
<dbReference type="Proteomes" id="UP000267096">
    <property type="component" value="Unassembled WGS sequence"/>
</dbReference>
<name>A0A0M3K2G7_ANISI</name>
<reference evidence="2 3" key="2">
    <citation type="submission" date="2018-11" db="EMBL/GenBank/DDBJ databases">
        <authorList>
            <consortium name="Pathogen Informatics"/>
        </authorList>
    </citation>
    <scope>NUCLEOTIDE SEQUENCE [LARGE SCALE GENOMIC DNA]</scope>
</reference>
<keyword evidence="3" id="KW-1185">Reference proteome</keyword>
<dbReference type="EMBL" id="UYRR01031798">
    <property type="protein sequence ID" value="VDK52647.1"/>
    <property type="molecule type" value="Genomic_DNA"/>
</dbReference>
<keyword evidence="1" id="KW-0732">Signal</keyword>
<gene>
    <name evidence="2" type="ORF">ASIM_LOCUS14522</name>
</gene>
<feature type="signal peptide" evidence="1">
    <location>
        <begin position="1"/>
        <end position="23"/>
    </location>
</feature>
<evidence type="ECO:0000313" key="3">
    <source>
        <dbReference type="Proteomes" id="UP000267096"/>
    </source>
</evidence>
<evidence type="ECO:0000313" key="2">
    <source>
        <dbReference type="EMBL" id="VDK52647.1"/>
    </source>
</evidence>
<dbReference type="WBParaSite" id="ASIM_0001511201-mRNA-1">
    <property type="protein sequence ID" value="ASIM_0001511201-mRNA-1"/>
    <property type="gene ID" value="ASIM_0001511201"/>
</dbReference>